<feature type="disulfide bond" evidence="8">
    <location>
        <begin position="45"/>
        <end position="57"/>
    </location>
</feature>
<name>A0A8C5A8T5_GADMO</name>
<keyword evidence="3" id="KW-0812">Transmembrane</keyword>
<proteinExistence type="predicted"/>
<dbReference type="PROSITE" id="PS50068">
    <property type="entry name" value="LDLRA_2"/>
    <property type="match status" value="3"/>
</dbReference>
<dbReference type="Pfam" id="PF00057">
    <property type="entry name" value="Ldl_recept_a"/>
    <property type="match status" value="3"/>
</dbReference>
<keyword evidence="5" id="KW-1133">Transmembrane helix</keyword>
<reference evidence="9" key="1">
    <citation type="submission" date="2025-08" db="UniProtKB">
        <authorList>
            <consortium name="Ensembl"/>
        </authorList>
    </citation>
    <scope>IDENTIFICATION</scope>
</reference>
<dbReference type="AlphaFoldDB" id="A0A8C5A8T5"/>
<dbReference type="SUPFAM" id="SSF57424">
    <property type="entry name" value="LDL receptor-like module"/>
    <property type="match status" value="3"/>
</dbReference>
<sequence>ITVSVQECSPYCLTAEGFTLELLCNLSPPAVTFMVSPSPAGGRRCQGDEFACSGGRCVPLRHRCDGADHCGDGSDEASCLNCTSDAFRCPPSGPCLPRAKLCDGRPDCPDGRDEGEYGCSDGSCLPLSWRCDRSPDCWDGADEQDCGELSSGPGCVSVTCLFHNRIVV</sequence>
<evidence type="ECO:0000256" key="5">
    <source>
        <dbReference type="ARBA" id="ARBA00022989"/>
    </source>
</evidence>
<evidence type="ECO:0000256" key="2">
    <source>
        <dbReference type="ARBA" id="ARBA00004308"/>
    </source>
</evidence>
<evidence type="ECO:0000256" key="1">
    <source>
        <dbReference type="ARBA" id="ARBA00004167"/>
    </source>
</evidence>
<evidence type="ECO:0000256" key="8">
    <source>
        <dbReference type="PROSITE-ProRule" id="PRU00124"/>
    </source>
</evidence>
<dbReference type="PROSITE" id="PS01209">
    <property type="entry name" value="LDLRA_1"/>
    <property type="match status" value="2"/>
</dbReference>
<dbReference type="Proteomes" id="UP000694546">
    <property type="component" value="Chromosome 12"/>
</dbReference>
<evidence type="ECO:0000313" key="9">
    <source>
        <dbReference type="Ensembl" id="ENSGMOP00000028273.1"/>
    </source>
</evidence>
<dbReference type="Ensembl" id="ENSGMOT00000068792.1">
    <property type="protein sequence ID" value="ENSGMOP00000028273.1"/>
    <property type="gene ID" value="ENSGMOG00000028907.1"/>
</dbReference>
<feature type="disulfide bond" evidence="8">
    <location>
        <begin position="52"/>
        <end position="70"/>
    </location>
</feature>
<feature type="disulfide bond" evidence="8">
    <location>
        <begin position="64"/>
        <end position="79"/>
    </location>
</feature>
<feature type="disulfide bond" evidence="8">
    <location>
        <begin position="131"/>
        <end position="146"/>
    </location>
</feature>
<evidence type="ECO:0000256" key="3">
    <source>
        <dbReference type="ARBA" id="ARBA00022692"/>
    </source>
</evidence>
<dbReference type="CDD" id="cd00112">
    <property type="entry name" value="LDLa"/>
    <property type="match status" value="3"/>
</dbReference>
<dbReference type="GO" id="GO:0005886">
    <property type="term" value="C:plasma membrane"/>
    <property type="evidence" value="ECO:0007669"/>
    <property type="project" value="TreeGrafter"/>
</dbReference>
<keyword evidence="6" id="KW-0472">Membrane</keyword>
<dbReference type="PRINTS" id="PR00261">
    <property type="entry name" value="LDLRECEPTOR"/>
</dbReference>
<dbReference type="GO" id="GO:0012505">
    <property type="term" value="C:endomembrane system"/>
    <property type="evidence" value="ECO:0007669"/>
    <property type="project" value="UniProtKB-SubCell"/>
</dbReference>
<organism evidence="9 10">
    <name type="scientific">Gadus morhua</name>
    <name type="common">Atlantic cod</name>
    <dbReference type="NCBI Taxonomy" id="8049"/>
    <lineage>
        <taxon>Eukaryota</taxon>
        <taxon>Metazoa</taxon>
        <taxon>Chordata</taxon>
        <taxon>Craniata</taxon>
        <taxon>Vertebrata</taxon>
        <taxon>Euteleostomi</taxon>
        <taxon>Actinopterygii</taxon>
        <taxon>Neopterygii</taxon>
        <taxon>Teleostei</taxon>
        <taxon>Neoteleostei</taxon>
        <taxon>Acanthomorphata</taxon>
        <taxon>Zeiogadaria</taxon>
        <taxon>Gadariae</taxon>
        <taxon>Gadiformes</taxon>
        <taxon>Gadoidei</taxon>
        <taxon>Gadidae</taxon>
        <taxon>Gadus</taxon>
    </lineage>
</organism>
<accession>A0A8C5A8T5</accession>
<evidence type="ECO:0000256" key="4">
    <source>
        <dbReference type="ARBA" id="ARBA00022737"/>
    </source>
</evidence>
<feature type="disulfide bond" evidence="8">
    <location>
        <begin position="119"/>
        <end position="137"/>
    </location>
</feature>
<dbReference type="PANTHER" id="PTHR24270">
    <property type="entry name" value="LOW-DENSITY LIPOPROTEIN RECEPTOR-RELATED"/>
    <property type="match status" value="1"/>
</dbReference>
<keyword evidence="10" id="KW-1185">Reference proteome</keyword>
<evidence type="ECO:0000313" key="10">
    <source>
        <dbReference type="Proteomes" id="UP000694546"/>
    </source>
</evidence>
<dbReference type="InterPro" id="IPR050685">
    <property type="entry name" value="LDLR"/>
</dbReference>
<evidence type="ECO:0000256" key="6">
    <source>
        <dbReference type="ARBA" id="ARBA00023136"/>
    </source>
</evidence>
<dbReference type="InterPro" id="IPR023415">
    <property type="entry name" value="LDLR_class-A_CS"/>
</dbReference>
<dbReference type="GeneTree" id="ENSGT00940000164512"/>
<dbReference type="InterPro" id="IPR036055">
    <property type="entry name" value="LDL_receptor-like_sf"/>
</dbReference>
<dbReference type="PANTHER" id="PTHR24270:SF55">
    <property type="entry name" value="VERY LOW-DENSITY LIPOPROTEIN RECEPTOR-RELATED"/>
    <property type="match status" value="1"/>
</dbReference>
<comment type="subcellular location">
    <subcellularLocation>
        <location evidence="2">Endomembrane system</location>
    </subcellularLocation>
    <subcellularLocation>
        <location evidence="1">Membrane</location>
        <topology evidence="1">Single-pass membrane protein</topology>
    </subcellularLocation>
</comment>
<protein>
    <submittedName>
        <fullName evidence="9">Uncharacterized protein</fullName>
    </submittedName>
</protein>
<keyword evidence="4" id="KW-0677">Repeat</keyword>
<dbReference type="InterPro" id="IPR002172">
    <property type="entry name" value="LDrepeatLR_classA_rpt"/>
</dbReference>
<keyword evidence="7 8" id="KW-1015">Disulfide bond</keyword>
<reference evidence="9" key="2">
    <citation type="submission" date="2025-09" db="UniProtKB">
        <authorList>
            <consortium name="Ensembl"/>
        </authorList>
    </citation>
    <scope>IDENTIFICATION</scope>
</reference>
<dbReference type="OMA" id="CENSMCK"/>
<comment type="caution">
    <text evidence="8">Lacks conserved residue(s) required for the propagation of feature annotation.</text>
</comment>
<dbReference type="GO" id="GO:0016192">
    <property type="term" value="P:vesicle-mediated transport"/>
    <property type="evidence" value="ECO:0007669"/>
    <property type="project" value="UniProtKB-ARBA"/>
</dbReference>
<dbReference type="Gene3D" id="4.10.400.10">
    <property type="entry name" value="Low-density Lipoprotein Receptor"/>
    <property type="match status" value="3"/>
</dbReference>
<dbReference type="SMART" id="SM00192">
    <property type="entry name" value="LDLa"/>
    <property type="match status" value="3"/>
</dbReference>
<evidence type="ECO:0000256" key="7">
    <source>
        <dbReference type="ARBA" id="ARBA00023157"/>
    </source>
</evidence>